<keyword evidence="6 9" id="KW-0804">Transcription</keyword>
<comment type="function">
    <text evidence="9">Component of the Mediator complex, a coactivator involved in the regulated transcription of nearly all RNA polymerase II-dependent genes. Mediator functions as a bridge to convey information from gene-specific regulatory proteins to the basal RNA polymerase II transcription machinery. Mediator is recruited to promoters by direct interactions with regulatory proteins and serves as a scaffold for the assembly of a functional pre-initiation complex with RNA polymerase II and the general transcription factors.</text>
</comment>
<reference evidence="10" key="1">
    <citation type="submission" date="2022-03" db="EMBL/GenBank/DDBJ databases">
        <authorList>
            <person name="Lindestad O."/>
        </authorList>
    </citation>
    <scope>NUCLEOTIDE SEQUENCE</scope>
</reference>
<keyword evidence="7 9" id="KW-0539">Nucleus</keyword>
<dbReference type="FunFam" id="1.10.287.3490:FF:000001">
    <property type="entry name" value="Mediator of RNA polymerase II transcription subunit 11"/>
    <property type="match status" value="1"/>
</dbReference>
<evidence type="ECO:0000256" key="7">
    <source>
        <dbReference type="ARBA" id="ARBA00023242"/>
    </source>
</evidence>
<keyword evidence="5 9" id="KW-0010">Activator</keyword>
<dbReference type="AlphaFoldDB" id="A0A8S4RX45"/>
<accession>A0A8S4RX45</accession>
<evidence type="ECO:0000313" key="10">
    <source>
        <dbReference type="EMBL" id="CAH2243441.1"/>
    </source>
</evidence>
<comment type="caution">
    <text evidence="10">The sequence shown here is derived from an EMBL/GenBank/DDBJ whole genome shotgun (WGS) entry which is preliminary data.</text>
</comment>
<keyword evidence="4 9" id="KW-0805">Transcription regulation</keyword>
<protein>
    <recommendedName>
        <fullName evidence="3 9">Mediator of RNA polymerase II transcription subunit 11</fullName>
    </recommendedName>
    <alternativeName>
        <fullName evidence="8 9">Mediator complex subunit 11</fullName>
    </alternativeName>
</protein>
<keyword evidence="11" id="KW-1185">Reference proteome</keyword>
<sequence length="172" mass="19112">MEIQGSKVIFTTIFCTTRPEDPKESIPCYISDYIITVIMAGPMERIQVLDDIEKDIITCLQCAAQALLELGKEKSSQKQAESNTSQFLRTLSQVESKLSDQINYLTQVSTGQPHEGSGYASQKVLQMAWHRLEHVRSWVNELDRLKASHLATANRTAGVSNGNMTSSSTSTQ</sequence>
<dbReference type="EMBL" id="CAKXAJ010025746">
    <property type="protein sequence ID" value="CAH2243441.1"/>
    <property type="molecule type" value="Genomic_DNA"/>
</dbReference>
<evidence type="ECO:0000256" key="6">
    <source>
        <dbReference type="ARBA" id="ARBA00023163"/>
    </source>
</evidence>
<dbReference type="GO" id="GO:0016592">
    <property type="term" value="C:mediator complex"/>
    <property type="evidence" value="ECO:0007669"/>
    <property type="project" value="InterPro"/>
</dbReference>
<evidence type="ECO:0000256" key="8">
    <source>
        <dbReference type="ARBA" id="ARBA00032011"/>
    </source>
</evidence>
<evidence type="ECO:0000256" key="5">
    <source>
        <dbReference type="ARBA" id="ARBA00023159"/>
    </source>
</evidence>
<evidence type="ECO:0000256" key="4">
    <source>
        <dbReference type="ARBA" id="ARBA00023015"/>
    </source>
</evidence>
<dbReference type="Pfam" id="PF10280">
    <property type="entry name" value="Med11"/>
    <property type="match status" value="1"/>
</dbReference>
<gene>
    <name evidence="10" type="primary">jg9357</name>
    <name evidence="9" type="synonym">MED11</name>
    <name evidence="10" type="ORF">PAEG_LOCUS19589</name>
</gene>
<dbReference type="GO" id="GO:0003712">
    <property type="term" value="F:transcription coregulator activity"/>
    <property type="evidence" value="ECO:0007669"/>
    <property type="project" value="InterPro"/>
</dbReference>
<comment type="subunit">
    <text evidence="9">Component of the Mediator complex.</text>
</comment>
<dbReference type="OrthoDB" id="5418434at2759"/>
<name>A0A8S4RX45_9NEOP</name>
<dbReference type="Proteomes" id="UP000838756">
    <property type="component" value="Unassembled WGS sequence"/>
</dbReference>
<evidence type="ECO:0000256" key="2">
    <source>
        <dbReference type="ARBA" id="ARBA00008186"/>
    </source>
</evidence>
<comment type="similarity">
    <text evidence="2 9">Belongs to the Mediator complex subunit 11 family.</text>
</comment>
<dbReference type="InterPro" id="IPR019404">
    <property type="entry name" value="Mediator_Med11"/>
</dbReference>
<proteinExistence type="inferred from homology"/>
<dbReference type="GO" id="GO:0006357">
    <property type="term" value="P:regulation of transcription by RNA polymerase II"/>
    <property type="evidence" value="ECO:0007669"/>
    <property type="project" value="InterPro"/>
</dbReference>
<evidence type="ECO:0000313" key="11">
    <source>
        <dbReference type="Proteomes" id="UP000838756"/>
    </source>
</evidence>
<comment type="subcellular location">
    <subcellularLocation>
        <location evidence="1 9">Nucleus</location>
    </subcellularLocation>
</comment>
<organism evidence="10 11">
    <name type="scientific">Pararge aegeria aegeria</name>
    <dbReference type="NCBI Taxonomy" id="348720"/>
    <lineage>
        <taxon>Eukaryota</taxon>
        <taxon>Metazoa</taxon>
        <taxon>Ecdysozoa</taxon>
        <taxon>Arthropoda</taxon>
        <taxon>Hexapoda</taxon>
        <taxon>Insecta</taxon>
        <taxon>Pterygota</taxon>
        <taxon>Neoptera</taxon>
        <taxon>Endopterygota</taxon>
        <taxon>Lepidoptera</taxon>
        <taxon>Glossata</taxon>
        <taxon>Ditrysia</taxon>
        <taxon>Papilionoidea</taxon>
        <taxon>Nymphalidae</taxon>
        <taxon>Satyrinae</taxon>
        <taxon>Satyrini</taxon>
        <taxon>Parargina</taxon>
        <taxon>Pararge</taxon>
    </lineage>
</organism>
<evidence type="ECO:0000256" key="1">
    <source>
        <dbReference type="ARBA" id="ARBA00004123"/>
    </source>
</evidence>
<evidence type="ECO:0000256" key="3">
    <source>
        <dbReference type="ARBA" id="ARBA00019621"/>
    </source>
</evidence>
<dbReference type="Gene3D" id="1.10.287.3490">
    <property type="match status" value="1"/>
</dbReference>
<dbReference type="PANTHER" id="PTHR22890">
    <property type="entry name" value="MEDIATOR OF RNA POLYMERASE II TRANSCRIPTION SUBUNIT 11"/>
    <property type="match status" value="1"/>
</dbReference>
<evidence type="ECO:0000256" key="9">
    <source>
        <dbReference type="RuleBase" id="RU364147"/>
    </source>
</evidence>